<keyword evidence="2" id="KW-0472">Membrane</keyword>
<feature type="transmembrane region" description="Helical" evidence="2">
    <location>
        <begin position="580"/>
        <end position="600"/>
    </location>
</feature>
<accession>A0A518CRE1</accession>
<proteinExistence type="predicted"/>
<sequence>MPIKIRCKVCEAGLKLPDAAMGKVVKCPKCANRIKVPSRQPGSEGSAKPPSQSSPGRKRREAASSTGFMTALGNLPLEDQQMKICPRCGQDVDPETGVCESCGIDVETGQLTEKRKRLIAVKGVDPRDFFKNVANDFFVYPFKNFGLIGRSILISMLAYIFIAIAHFFIHFSDGLTVEIFMWAFVSVSTAFFFGWFWTIASEMAVYTFQYHAALKKKKKTRPFKPKKFDIFMVFQNGYRFLAWVICNVFVHALVLFPLILVVGFSLLASGSGSKTFLTIIGILLGFSLTLVGLSIPSAVGHMSMPVTWPGWNPFKLAQLTMRTIGQSLVWGLLTLMFAAIPIAGYAVAYNYVADDLDEVWEPMRMNARITWAQRLNPGPKEVLPDELIELRNSKANNEVDYMVWVKSEAILLPIACFAGVFLIGSARCLGNLVYYCQNSLDLIREVPGATYKVLDKKKYLPIPFRSQVGAIWLFCHLFFGLEVAATMIGAVSMGIPFGTIIVAELLVYFIVFLPIILYYDGLCRIFEKTKNTGILALIPWVRNYLQFKAAGMPGVWFPLFIVMNIVLASVSSFSSELVPIVSLPLVGIALIGNMVIWIYLNIKLAERFEKPITYGLGLAFLAPVFYFILGRSMDRAKRLSTDPPPEFDDDDLKS</sequence>
<keyword evidence="4" id="KW-1185">Reference proteome</keyword>
<evidence type="ECO:0000313" key="4">
    <source>
        <dbReference type="Proteomes" id="UP000317178"/>
    </source>
</evidence>
<organism evidence="3 4">
    <name type="scientific">Polystyrenella longa</name>
    <dbReference type="NCBI Taxonomy" id="2528007"/>
    <lineage>
        <taxon>Bacteria</taxon>
        <taxon>Pseudomonadati</taxon>
        <taxon>Planctomycetota</taxon>
        <taxon>Planctomycetia</taxon>
        <taxon>Planctomycetales</taxon>
        <taxon>Planctomycetaceae</taxon>
        <taxon>Polystyrenella</taxon>
    </lineage>
</organism>
<feature type="transmembrane region" description="Helical" evidence="2">
    <location>
        <begin position="181"/>
        <end position="208"/>
    </location>
</feature>
<gene>
    <name evidence="3" type="ORF">Pla110_35300</name>
</gene>
<feature type="transmembrane region" description="Helical" evidence="2">
    <location>
        <begin position="468"/>
        <end position="491"/>
    </location>
</feature>
<keyword evidence="2" id="KW-0812">Transmembrane</keyword>
<feature type="transmembrane region" description="Helical" evidence="2">
    <location>
        <begin position="497"/>
        <end position="519"/>
    </location>
</feature>
<evidence type="ECO:0000313" key="3">
    <source>
        <dbReference type="EMBL" id="QDU81780.1"/>
    </source>
</evidence>
<evidence type="ECO:0000256" key="1">
    <source>
        <dbReference type="SAM" id="MobiDB-lite"/>
    </source>
</evidence>
<dbReference type="EMBL" id="CP036281">
    <property type="protein sequence ID" value="QDU81780.1"/>
    <property type="molecule type" value="Genomic_DNA"/>
</dbReference>
<dbReference type="RefSeq" id="WP_144997406.1">
    <property type="nucleotide sequence ID" value="NZ_CP036281.1"/>
</dbReference>
<feature type="transmembrane region" description="Helical" evidence="2">
    <location>
        <begin position="555"/>
        <end position="574"/>
    </location>
</feature>
<feature type="transmembrane region" description="Helical" evidence="2">
    <location>
        <begin position="147"/>
        <end position="169"/>
    </location>
</feature>
<feature type="transmembrane region" description="Helical" evidence="2">
    <location>
        <begin position="276"/>
        <end position="295"/>
    </location>
</feature>
<reference evidence="3 4" key="1">
    <citation type="submission" date="2019-02" db="EMBL/GenBank/DDBJ databases">
        <title>Deep-cultivation of Planctomycetes and their phenomic and genomic characterization uncovers novel biology.</title>
        <authorList>
            <person name="Wiegand S."/>
            <person name="Jogler M."/>
            <person name="Boedeker C."/>
            <person name="Pinto D."/>
            <person name="Vollmers J."/>
            <person name="Rivas-Marin E."/>
            <person name="Kohn T."/>
            <person name="Peeters S.H."/>
            <person name="Heuer A."/>
            <person name="Rast P."/>
            <person name="Oberbeckmann S."/>
            <person name="Bunk B."/>
            <person name="Jeske O."/>
            <person name="Meyerdierks A."/>
            <person name="Storesund J.E."/>
            <person name="Kallscheuer N."/>
            <person name="Luecker S."/>
            <person name="Lage O.M."/>
            <person name="Pohl T."/>
            <person name="Merkel B.J."/>
            <person name="Hornburger P."/>
            <person name="Mueller R.-W."/>
            <person name="Bruemmer F."/>
            <person name="Labrenz M."/>
            <person name="Spormann A.M."/>
            <person name="Op den Camp H."/>
            <person name="Overmann J."/>
            <person name="Amann R."/>
            <person name="Jetten M.S.M."/>
            <person name="Mascher T."/>
            <person name="Medema M.H."/>
            <person name="Devos D.P."/>
            <person name="Kaster A.-K."/>
            <person name="Ovreas L."/>
            <person name="Rohde M."/>
            <person name="Galperin M.Y."/>
            <person name="Jogler C."/>
        </authorList>
    </citation>
    <scope>NUCLEOTIDE SEQUENCE [LARGE SCALE GENOMIC DNA]</scope>
    <source>
        <strain evidence="3 4">Pla110</strain>
    </source>
</reference>
<name>A0A518CRE1_9PLAN</name>
<dbReference type="Gene3D" id="2.20.28.160">
    <property type="match status" value="1"/>
</dbReference>
<keyword evidence="2" id="KW-1133">Transmembrane helix</keyword>
<dbReference type="KEGG" id="plon:Pla110_35300"/>
<feature type="transmembrane region" description="Helical" evidence="2">
    <location>
        <begin position="612"/>
        <end position="629"/>
    </location>
</feature>
<feature type="transmembrane region" description="Helical" evidence="2">
    <location>
        <begin position="410"/>
        <end position="434"/>
    </location>
</feature>
<feature type="region of interest" description="Disordered" evidence="1">
    <location>
        <begin position="37"/>
        <end position="63"/>
    </location>
</feature>
<feature type="transmembrane region" description="Helical" evidence="2">
    <location>
        <begin position="240"/>
        <end position="264"/>
    </location>
</feature>
<protein>
    <recommendedName>
        <fullName evidence="5">Double zinc ribbon</fullName>
    </recommendedName>
</protein>
<dbReference type="OrthoDB" id="261253at2"/>
<dbReference type="AlphaFoldDB" id="A0A518CRE1"/>
<feature type="transmembrane region" description="Helical" evidence="2">
    <location>
        <begin position="328"/>
        <end position="352"/>
    </location>
</feature>
<dbReference type="Proteomes" id="UP000317178">
    <property type="component" value="Chromosome"/>
</dbReference>
<evidence type="ECO:0000256" key="2">
    <source>
        <dbReference type="SAM" id="Phobius"/>
    </source>
</evidence>
<evidence type="ECO:0008006" key="5">
    <source>
        <dbReference type="Google" id="ProtNLM"/>
    </source>
</evidence>